<evidence type="ECO:0000259" key="1">
    <source>
        <dbReference type="Pfam" id="PF12654"/>
    </source>
</evidence>
<proteinExistence type="predicted"/>
<evidence type="ECO:0000313" key="2">
    <source>
        <dbReference type="EMBL" id="OAA82928.1"/>
    </source>
</evidence>
<accession>A0A162L186</accession>
<name>A0A162L186_9CLOT</name>
<dbReference type="PATRIC" id="fig|1538.10.peg.4071"/>
<sequence length="210" mass="25065">MRQSNYEIMRDQMQTEFLKYNQMHMIQKFHLEYDKQYLYLMFVQRKYRINRNSGKVEWSEDEFIHTTAADYNEAMSIFDVLCYSKDNCHLSGRYNKINNLKGTVESANSGGEIYIHYEKFFDHKLDLMSRACEQLGGVKTGNGDVSYLLDTFDFLPIMVQFWESDEEFPASLQVLWDENIMDYVHFETSFFIVFHVLGRICELVEKYDAL</sequence>
<dbReference type="InterPro" id="IPR024264">
    <property type="entry name" value="DUF3786"/>
</dbReference>
<comment type="caution">
    <text evidence="2">The sequence shown here is derived from an EMBL/GenBank/DDBJ whole genome shotgun (WGS) entry which is preliminary data.</text>
</comment>
<dbReference type="Proteomes" id="UP000077407">
    <property type="component" value="Unassembled WGS sequence"/>
</dbReference>
<organism evidence="2 3">
    <name type="scientific">Clostridium ljungdahlii</name>
    <dbReference type="NCBI Taxonomy" id="1538"/>
    <lineage>
        <taxon>Bacteria</taxon>
        <taxon>Bacillati</taxon>
        <taxon>Bacillota</taxon>
        <taxon>Clostridia</taxon>
        <taxon>Eubacteriales</taxon>
        <taxon>Clostridiaceae</taxon>
        <taxon>Clostridium</taxon>
    </lineage>
</organism>
<dbReference type="AlphaFoldDB" id="A0A162L186"/>
<protein>
    <recommendedName>
        <fullName evidence="1">DUF3786 domain-containing protein</fullName>
    </recommendedName>
</protein>
<dbReference type="OrthoDB" id="2046697at2"/>
<feature type="domain" description="DUF3786" evidence="1">
    <location>
        <begin position="25"/>
        <end position="191"/>
    </location>
</feature>
<reference evidence="2 3" key="1">
    <citation type="journal article" date="2015" name="Biotechnol. Bioeng.">
        <title>Genome sequence and phenotypic characterization of Caulobacter segnis.</title>
        <authorList>
            <person name="Patel S."/>
            <person name="Fletcher B."/>
            <person name="Scott D.C."/>
            <person name="Ely B."/>
        </authorList>
    </citation>
    <scope>NUCLEOTIDE SEQUENCE [LARGE SCALE GENOMIC DNA]</scope>
    <source>
        <strain evidence="2 3">ERI-2</strain>
    </source>
</reference>
<evidence type="ECO:0000313" key="3">
    <source>
        <dbReference type="Proteomes" id="UP000077407"/>
    </source>
</evidence>
<gene>
    <name evidence="2" type="ORF">WY13_03996</name>
</gene>
<dbReference type="RefSeq" id="WP_063557213.1">
    <property type="nucleotide sequence ID" value="NZ_LITT01000064.1"/>
</dbReference>
<dbReference type="Pfam" id="PF12654">
    <property type="entry name" value="DUF3786"/>
    <property type="match status" value="1"/>
</dbReference>
<dbReference type="EMBL" id="LITT01000064">
    <property type="protein sequence ID" value="OAA82928.1"/>
    <property type="molecule type" value="Genomic_DNA"/>
</dbReference>